<keyword evidence="6" id="KW-0378">Hydrolase</keyword>
<evidence type="ECO:0000256" key="4">
    <source>
        <dbReference type="ARBA" id="ARBA00022759"/>
    </source>
</evidence>
<dbReference type="GO" id="GO:0017108">
    <property type="term" value="F:5'-flap endonuclease activity"/>
    <property type="evidence" value="ECO:0007669"/>
    <property type="project" value="EnsemblPlants"/>
</dbReference>
<evidence type="ECO:0000256" key="2">
    <source>
        <dbReference type="ARBA" id="ARBA00022722"/>
    </source>
</evidence>
<feature type="compositionally biased region" description="Basic and acidic residues" evidence="10">
    <location>
        <begin position="596"/>
        <end position="613"/>
    </location>
</feature>
<dbReference type="FunFam" id="1.10.150.20:FF:000030">
    <property type="entry name" value="Flap endonuclease GEN-like 1"/>
    <property type="match status" value="1"/>
</dbReference>
<evidence type="ECO:0000256" key="3">
    <source>
        <dbReference type="ARBA" id="ARBA00022723"/>
    </source>
</evidence>
<evidence type="ECO:0000313" key="13">
    <source>
        <dbReference type="Proteomes" id="UP001189624"/>
    </source>
</evidence>
<dbReference type="GO" id="GO:0046872">
    <property type="term" value="F:metal ion binding"/>
    <property type="evidence" value="ECO:0007669"/>
    <property type="project" value="UniProtKB-KW"/>
</dbReference>
<dbReference type="PRINTS" id="PR00853">
    <property type="entry name" value="XPGRADSUPER"/>
</dbReference>
<evidence type="ECO:0000256" key="8">
    <source>
        <dbReference type="ARBA" id="ARBA00023204"/>
    </source>
</evidence>
<dbReference type="CDD" id="cd09869">
    <property type="entry name" value="PIN_GEN1"/>
    <property type="match status" value="1"/>
</dbReference>
<feature type="region of interest" description="Disordered" evidence="10">
    <location>
        <begin position="548"/>
        <end position="636"/>
    </location>
</feature>
<dbReference type="GO" id="GO:0006281">
    <property type="term" value="P:DNA repair"/>
    <property type="evidence" value="ECO:0007669"/>
    <property type="project" value="UniProtKB-KW"/>
</dbReference>
<evidence type="ECO:0000259" key="11">
    <source>
        <dbReference type="SMART" id="SM00485"/>
    </source>
</evidence>
<dbReference type="Gene3D" id="3.40.50.1010">
    <property type="entry name" value="5'-nuclease"/>
    <property type="match status" value="1"/>
</dbReference>
<dbReference type="SMART" id="SM00485">
    <property type="entry name" value="XPGN"/>
    <property type="match status" value="1"/>
</dbReference>
<feature type="compositionally biased region" description="Basic residues" evidence="10">
    <location>
        <begin position="627"/>
        <end position="636"/>
    </location>
</feature>
<sequence length="636" mass="72721">MHGINPCFDRWCSVSVTSSFGELMGVGGNFWELLKPYGRREGFDFLRNKRVAVDLSFWIVQHENAMKATHVRKPHLRLTFFRTINLFSKFGALPVFIVDGTPSPLKSQARIARYFRSSGIELTSLPVPEEGVSSERSSLFSSRVQECVELVKLLGMPVLKAKGEAEALCAQLNSEGHVDACITADNTNNKQRMGPVDINIGLYTFISTEEPFECYNMSDIEAGLGLKRKHLIAISLLVGNDHDMNGVRGIGVDNALHFVKAFNEDDILNRLQEIGKGGNTLQIPICIKFEDNIDVDRNSPDKKQSHCSFCGHPGSKKDHMKFSCEYCVIKDDEGCQRKSEGFRCDCFSCVANRKHKEQKRRENWHSKICHKIAEEPNFPKDEIIDIYLCNDNGYFSASDGPQIEWGKPNIEMLIDFLKFHQHWEPSYIRRTMFPMMSTIFLRDMSTPTVETLLFGQYEFDSVERVRMRYGYQFYVVKWKRAGGHIVTGKDPPKESSVQQDVTELDEMVDLLDYCDVPEIREDDGNFLFTDENMDLVATAFPAQVQSFLQEQERKRKRNSSSSCQENEKSASPNSRSTQLNITEFFPSTKIKHRQSKQGEESSKNDDSEGSRDSKMKRKKSSPDKIPKSVRRRLLFD</sequence>
<dbReference type="EMBL" id="OY731398">
    <property type="protein sequence ID" value="CAJ1817022.1"/>
    <property type="molecule type" value="Genomic_DNA"/>
</dbReference>
<dbReference type="Gramene" id="rna-AYBTSS11_LOCUS1048">
    <property type="protein sequence ID" value="CAJ1817022.1"/>
    <property type="gene ID" value="gene-AYBTSS11_LOCUS1048"/>
</dbReference>
<keyword evidence="3" id="KW-0479">Metal-binding</keyword>
<keyword evidence="8" id="KW-0234">DNA repair</keyword>
<dbReference type="Pfam" id="PF00752">
    <property type="entry name" value="XPG_N"/>
    <property type="match status" value="1"/>
</dbReference>
<feature type="compositionally biased region" description="Polar residues" evidence="10">
    <location>
        <begin position="559"/>
        <end position="581"/>
    </location>
</feature>
<keyword evidence="13" id="KW-1185">Reference proteome</keyword>
<proteinExistence type="inferred from homology"/>
<comment type="similarity">
    <text evidence="9">Belongs to the XPG/RAD2 endonuclease family. GEN subfamily.</text>
</comment>
<dbReference type="GO" id="GO:0009650">
    <property type="term" value="P:UV protection"/>
    <property type="evidence" value="ECO:0007669"/>
    <property type="project" value="EnsemblPlants"/>
</dbReference>
<keyword evidence="7" id="KW-0460">Magnesium</keyword>
<dbReference type="SUPFAM" id="SSF47807">
    <property type="entry name" value="5' to 3' exonuclease, C-terminal subdomain"/>
    <property type="match status" value="1"/>
</dbReference>
<dbReference type="Gene3D" id="1.10.150.20">
    <property type="entry name" value="5' to 3' exonuclease, C-terminal subdomain"/>
    <property type="match status" value="1"/>
</dbReference>
<dbReference type="Pfam" id="PF00867">
    <property type="entry name" value="XPG_I"/>
    <property type="match status" value="1"/>
</dbReference>
<comment type="cofactor">
    <cofactor evidence="1">
        <name>Mg(2+)</name>
        <dbReference type="ChEBI" id="CHEBI:18420"/>
    </cofactor>
</comment>
<evidence type="ECO:0000256" key="5">
    <source>
        <dbReference type="ARBA" id="ARBA00022763"/>
    </source>
</evidence>
<dbReference type="InterPro" id="IPR036279">
    <property type="entry name" value="5-3_exonuclease_C_sf"/>
</dbReference>
<dbReference type="SUPFAM" id="SSF88723">
    <property type="entry name" value="PIN domain-like"/>
    <property type="match status" value="1"/>
</dbReference>
<organism evidence="12 13">
    <name type="scientific">Sphenostylis stenocarpa</name>
    <dbReference type="NCBI Taxonomy" id="92480"/>
    <lineage>
        <taxon>Eukaryota</taxon>
        <taxon>Viridiplantae</taxon>
        <taxon>Streptophyta</taxon>
        <taxon>Embryophyta</taxon>
        <taxon>Tracheophyta</taxon>
        <taxon>Spermatophyta</taxon>
        <taxon>Magnoliopsida</taxon>
        <taxon>eudicotyledons</taxon>
        <taxon>Gunneridae</taxon>
        <taxon>Pentapetalae</taxon>
        <taxon>rosids</taxon>
        <taxon>fabids</taxon>
        <taxon>Fabales</taxon>
        <taxon>Fabaceae</taxon>
        <taxon>Papilionoideae</taxon>
        <taxon>50 kb inversion clade</taxon>
        <taxon>NPAAA clade</taxon>
        <taxon>indigoferoid/millettioid clade</taxon>
        <taxon>Phaseoleae</taxon>
        <taxon>Sphenostylis</taxon>
    </lineage>
</organism>
<keyword evidence="2" id="KW-0540">Nuclease</keyword>
<dbReference type="PANTHER" id="PTHR11081:SF59">
    <property type="entry name" value="FI23547P1"/>
    <property type="match status" value="1"/>
</dbReference>
<evidence type="ECO:0000256" key="6">
    <source>
        <dbReference type="ARBA" id="ARBA00022801"/>
    </source>
</evidence>
<keyword evidence="5" id="KW-0227">DNA damage</keyword>
<dbReference type="GO" id="GO:0009555">
    <property type="term" value="P:pollen development"/>
    <property type="evidence" value="ECO:0007669"/>
    <property type="project" value="TreeGrafter"/>
</dbReference>
<keyword evidence="4" id="KW-0255">Endonuclease</keyword>
<dbReference type="InterPro" id="IPR006084">
    <property type="entry name" value="XPG/Rad2"/>
</dbReference>
<accession>A0AA86SA52</accession>
<evidence type="ECO:0000256" key="9">
    <source>
        <dbReference type="ARBA" id="ARBA00038112"/>
    </source>
</evidence>
<dbReference type="InterPro" id="IPR006086">
    <property type="entry name" value="XPG-I_dom"/>
</dbReference>
<dbReference type="Proteomes" id="UP001189624">
    <property type="component" value="Chromosome 1"/>
</dbReference>
<evidence type="ECO:0000313" key="12">
    <source>
        <dbReference type="EMBL" id="CAJ1817022.1"/>
    </source>
</evidence>
<dbReference type="AlphaFoldDB" id="A0AA86SA52"/>
<dbReference type="GO" id="GO:0008821">
    <property type="term" value="F:crossover junction DNA endonuclease activity"/>
    <property type="evidence" value="ECO:0007669"/>
    <property type="project" value="EnsemblPlants"/>
</dbReference>
<reference evidence="12" key="1">
    <citation type="submission" date="2023-10" db="EMBL/GenBank/DDBJ databases">
        <authorList>
            <person name="Domelevo Entfellner J.-B."/>
        </authorList>
    </citation>
    <scope>NUCLEOTIDE SEQUENCE</scope>
</reference>
<evidence type="ECO:0000256" key="10">
    <source>
        <dbReference type="SAM" id="MobiDB-lite"/>
    </source>
</evidence>
<evidence type="ECO:0000256" key="7">
    <source>
        <dbReference type="ARBA" id="ARBA00022842"/>
    </source>
</evidence>
<dbReference type="InterPro" id="IPR006085">
    <property type="entry name" value="XPG_DNA_repair_N"/>
</dbReference>
<protein>
    <recommendedName>
        <fullName evidence="11">XPG N-terminal domain-containing protein</fullName>
    </recommendedName>
</protein>
<dbReference type="PANTHER" id="PTHR11081">
    <property type="entry name" value="FLAP ENDONUCLEASE FAMILY MEMBER"/>
    <property type="match status" value="1"/>
</dbReference>
<dbReference type="InterPro" id="IPR029060">
    <property type="entry name" value="PIN-like_dom_sf"/>
</dbReference>
<feature type="domain" description="XPG N-terminal" evidence="11">
    <location>
        <begin position="24"/>
        <end position="120"/>
    </location>
</feature>
<name>A0AA86SA52_9FABA</name>
<gene>
    <name evidence="12" type="ORF">AYBTSS11_LOCUS1048</name>
</gene>
<evidence type="ECO:0000256" key="1">
    <source>
        <dbReference type="ARBA" id="ARBA00001946"/>
    </source>
</evidence>